<protein>
    <recommendedName>
        <fullName evidence="10">Autoinducer 2 import system permease protein LsrD</fullName>
    </recommendedName>
</protein>
<keyword evidence="3" id="KW-0813">Transport</keyword>
<evidence type="ECO:0000256" key="1">
    <source>
        <dbReference type="ARBA" id="ARBA00004651"/>
    </source>
</evidence>
<evidence type="ECO:0000256" key="2">
    <source>
        <dbReference type="ARBA" id="ARBA00011262"/>
    </source>
</evidence>
<proteinExistence type="predicted"/>
<evidence type="ECO:0000256" key="10">
    <source>
        <dbReference type="ARBA" id="ARBA00039381"/>
    </source>
</evidence>
<organism evidence="12 13">
    <name type="scientific">Acidisoma cellulosilyticum</name>
    <dbReference type="NCBI Taxonomy" id="2802395"/>
    <lineage>
        <taxon>Bacteria</taxon>
        <taxon>Pseudomonadati</taxon>
        <taxon>Pseudomonadota</taxon>
        <taxon>Alphaproteobacteria</taxon>
        <taxon>Acetobacterales</taxon>
        <taxon>Acidocellaceae</taxon>
        <taxon>Acidisoma</taxon>
    </lineage>
</organism>
<gene>
    <name evidence="12" type="ORF">ACELLULO517_23050</name>
</gene>
<dbReference type="AlphaFoldDB" id="A0A963Z5Y0"/>
<dbReference type="InterPro" id="IPR001851">
    <property type="entry name" value="ABC_transp_permease"/>
</dbReference>
<evidence type="ECO:0000256" key="9">
    <source>
        <dbReference type="ARBA" id="ARBA00025439"/>
    </source>
</evidence>
<dbReference type="GO" id="GO:0005886">
    <property type="term" value="C:plasma membrane"/>
    <property type="evidence" value="ECO:0007669"/>
    <property type="project" value="UniProtKB-SubCell"/>
</dbReference>
<evidence type="ECO:0000256" key="11">
    <source>
        <dbReference type="SAM" id="Phobius"/>
    </source>
</evidence>
<accession>A0A963Z5Y0</accession>
<evidence type="ECO:0000313" key="13">
    <source>
        <dbReference type="Proteomes" id="UP000721844"/>
    </source>
</evidence>
<name>A0A963Z5Y0_9PROT</name>
<dbReference type="GO" id="GO:0022857">
    <property type="term" value="F:transmembrane transporter activity"/>
    <property type="evidence" value="ECO:0007669"/>
    <property type="project" value="InterPro"/>
</dbReference>
<comment type="subcellular location">
    <subcellularLocation>
        <location evidence="1">Cell membrane</location>
        <topology evidence="1">Multi-pass membrane protein</topology>
    </subcellularLocation>
</comment>
<dbReference type="EMBL" id="JAESVA010000011">
    <property type="protein sequence ID" value="MCB8883146.1"/>
    <property type="molecule type" value="Genomic_DNA"/>
</dbReference>
<evidence type="ECO:0000256" key="7">
    <source>
        <dbReference type="ARBA" id="ARBA00022989"/>
    </source>
</evidence>
<keyword evidence="4" id="KW-1003">Cell membrane</keyword>
<comment type="caution">
    <text evidence="12">The sequence shown here is derived from an EMBL/GenBank/DDBJ whole genome shotgun (WGS) entry which is preliminary data.</text>
</comment>
<evidence type="ECO:0000313" key="12">
    <source>
        <dbReference type="EMBL" id="MCB8883146.1"/>
    </source>
</evidence>
<comment type="subunit">
    <text evidence="2">The complex is composed of two ATP-binding proteins (LsrA), two transmembrane proteins (LsrC and LsrD) and a solute-binding protein (LsrB).</text>
</comment>
<dbReference type="Proteomes" id="UP000721844">
    <property type="component" value="Unassembled WGS sequence"/>
</dbReference>
<dbReference type="Pfam" id="PF02653">
    <property type="entry name" value="BPD_transp_2"/>
    <property type="match status" value="1"/>
</dbReference>
<reference evidence="12 13" key="1">
    <citation type="journal article" date="2021" name="Microorganisms">
        <title>Acidisoma silvae sp. nov. and Acidisomacellulosilytica sp. nov., Two Acidophilic Bacteria Isolated from Decaying Wood, Hydrolyzing Cellulose and Producing Poly-3-hydroxybutyrate.</title>
        <authorList>
            <person name="Mieszkin S."/>
            <person name="Pouder E."/>
            <person name="Uroz S."/>
            <person name="Simon-Colin C."/>
            <person name="Alain K."/>
        </authorList>
    </citation>
    <scope>NUCLEOTIDE SEQUENCE [LARGE SCALE GENOMIC DNA]</scope>
    <source>
        <strain evidence="12 13">HW T5.17</strain>
    </source>
</reference>
<dbReference type="RefSeq" id="WP_227309801.1">
    <property type="nucleotide sequence ID" value="NZ_JAESVA010000011.1"/>
</dbReference>
<evidence type="ECO:0000256" key="8">
    <source>
        <dbReference type="ARBA" id="ARBA00023136"/>
    </source>
</evidence>
<evidence type="ECO:0000256" key="6">
    <source>
        <dbReference type="ARBA" id="ARBA00022692"/>
    </source>
</evidence>
<comment type="function">
    <text evidence="9">Part of the ABC transporter complex LsrABCD involved in autoinducer 2 (AI-2) import. Probably responsible for the translocation of the substrate across the membrane.</text>
</comment>
<feature type="transmembrane region" description="Helical" evidence="11">
    <location>
        <begin position="15"/>
        <end position="33"/>
    </location>
</feature>
<sequence>MLLTGMLANADPNLGLGYELDVIAAVVLGGVTLTGGRGSIVGVVVGAALMGLLRNAFVLLASPAIGKS</sequence>
<keyword evidence="13" id="KW-1185">Reference proteome</keyword>
<dbReference type="PANTHER" id="PTHR32196">
    <property type="entry name" value="ABC TRANSPORTER PERMEASE PROTEIN YPHD-RELATED-RELATED"/>
    <property type="match status" value="1"/>
</dbReference>
<evidence type="ECO:0000256" key="5">
    <source>
        <dbReference type="ARBA" id="ARBA00022519"/>
    </source>
</evidence>
<keyword evidence="6 11" id="KW-0812">Transmembrane</keyword>
<evidence type="ECO:0000256" key="4">
    <source>
        <dbReference type="ARBA" id="ARBA00022475"/>
    </source>
</evidence>
<keyword evidence="7 11" id="KW-1133">Transmembrane helix</keyword>
<evidence type="ECO:0000256" key="3">
    <source>
        <dbReference type="ARBA" id="ARBA00022448"/>
    </source>
</evidence>
<keyword evidence="8 11" id="KW-0472">Membrane</keyword>
<feature type="transmembrane region" description="Helical" evidence="11">
    <location>
        <begin position="40"/>
        <end position="65"/>
    </location>
</feature>
<keyword evidence="5" id="KW-0997">Cell inner membrane</keyword>
<dbReference type="PANTHER" id="PTHR32196:SF71">
    <property type="entry name" value="AUTOINDUCER 2 IMPORT SYSTEM PERMEASE PROTEIN LSRD"/>
    <property type="match status" value="1"/>
</dbReference>